<dbReference type="OrthoDB" id="1092431at2"/>
<organism evidence="1 2">
    <name type="scientific">Chryseobacterium geocarposphaerae</name>
    <dbReference type="NCBI Taxonomy" id="1416776"/>
    <lineage>
        <taxon>Bacteria</taxon>
        <taxon>Pseudomonadati</taxon>
        <taxon>Bacteroidota</taxon>
        <taxon>Flavobacteriia</taxon>
        <taxon>Flavobacteriales</taxon>
        <taxon>Weeksellaceae</taxon>
        <taxon>Chryseobacterium group</taxon>
        <taxon>Chryseobacterium</taxon>
    </lineage>
</organism>
<dbReference type="InterPro" id="IPR014710">
    <property type="entry name" value="RmlC-like_jellyroll"/>
</dbReference>
<dbReference type="SUPFAM" id="SSF51206">
    <property type="entry name" value="cAMP-binding domain-like"/>
    <property type="match status" value="1"/>
</dbReference>
<dbReference type="EMBL" id="PGFD01000001">
    <property type="protein sequence ID" value="PJJ66369.1"/>
    <property type="molecule type" value="Genomic_DNA"/>
</dbReference>
<dbReference type="RefSeq" id="WP_100375169.1">
    <property type="nucleotide sequence ID" value="NZ_PGFD01000001.1"/>
</dbReference>
<keyword evidence="2" id="KW-1185">Reference proteome</keyword>
<dbReference type="InterPro" id="IPR018490">
    <property type="entry name" value="cNMP-bd_dom_sf"/>
</dbReference>
<accession>A0A2M9C6C6</accession>
<sequence length="196" mass="23136">MDSFQPLIDHISKKVSLTEDEMKEFISYFKVAKIKKRQFIIQPDFVPKYRNYVVQGAFRAYVVADEGEEHTVQFAIEDWWISDYNGYIFQQPASMFVMALEDSIILQIDYQSEQNLKAVNHKFETFFRKMAESSVAAMQRRLISNLTKTAEERYEEFEKKYPSITQRVPQYALASFLGMTTQYLSKLRNIRVSKKS</sequence>
<gene>
    <name evidence="1" type="ORF">CLV73_0340</name>
</gene>
<protein>
    <submittedName>
        <fullName evidence="1">CRP-like cAMP-binding protein</fullName>
    </submittedName>
</protein>
<dbReference type="Proteomes" id="UP000228740">
    <property type="component" value="Unassembled WGS sequence"/>
</dbReference>
<evidence type="ECO:0000313" key="2">
    <source>
        <dbReference type="Proteomes" id="UP000228740"/>
    </source>
</evidence>
<reference evidence="1 2" key="1">
    <citation type="submission" date="2017-11" db="EMBL/GenBank/DDBJ databases">
        <title>Genomic Encyclopedia of Archaeal and Bacterial Type Strains, Phase II (KMG-II): From Individual Species to Whole Genera.</title>
        <authorList>
            <person name="Goeker M."/>
        </authorList>
    </citation>
    <scope>NUCLEOTIDE SEQUENCE [LARGE SCALE GENOMIC DNA]</scope>
    <source>
        <strain evidence="1 2">DSM 27617</strain>
    </source>
</reference>
<name>A0A2M9C6C6_9FLAO</name>
<comment type="caution">
    <text evidence="1">The sequence shown here is derived from an EMBL/GenBank/DDBJ whole genome shotgun (WGS) entry which is preliminary data.</text>
</comment>
<dbReference type="Gene3D" id="2.60.120.10">
    <property type="entry name" value="Jelly Rolls"/>
    <property type="match status" value="1"/>
</dbReference>
<evidence type="ECO:0000313" key="1">
    <source>
        <dbReference type="EMBL" id="PJJ66369.1"/>
    </source>
</evidence>
<dbReference type="AlphaFoldDB" id="A0A2M9C6C6"/>
<proteinExistence type="predicted"/>